<proteinExistence type="predicted"/>
<organism evidence="1 2">
    <name type="scientific">Artomyces pyxidatus</name>
    <dbReference type="NCBI Taxonomy" id="48021"/>
    <lineage>
        <taxon>Eukaryota</taxon>
        <taxon>Fungi</taxon>
        <taxon>Dikarya</taxon>
        <taxon>Basidiomycota</taxon>
        <taxon>Agaricomycotina</taxon>
        <taxon>Agaricomycetes</taxon>
        <taxon>Russulales</taxon>
        <taxon>Auriscalpiaceae</taxon>
        <taxon>Artomyces</taxon>
    </lineage>
</organism>
<evidence type="ECO:0000313" key="2">
    <source>
        <dbReference type="Proteomes" id="UP000814140"/>
    </source>
</evidence>
<sequence>MNNIYSNKSSPSSLEAASPSASDIEDSNCSSLHESPEPEGESPYTFGHPLQRMVPIETLDVHDEEPVLSGRGLYRMPTSQASSTASHFYYVDFEAVVDEYLSQYEGQEPQDLVFVQSSADTPTPCSLILRRMPADSNELCLLQALNSDELRKDPWNPAPRLLYVAERATDVILCIERLFEYDQPPMETVANVIDYIRQALEGLSFLHEHKIAHMAYGNPHGVMMDIGRPTTEGFDRTSFPVRYYRINFSQATKLDPDASLRSYPFRKDVQDCGVMLSSLIDEVPKIGHKLKSLVNALKGGEYGADDARKLFDALCKNIDSSTYDAPLSPTIPQI</sequence>
<gene>
    <name evidence="1" type="ORF">BV25DRAFT_1908398</name>
</gene>
<reference evidence="1" key="1">
    <citation type="submission" date="2021-03" db="EMBL/GenBank/DDBJ databases">
        <authorList>
            <consortium name="DOE Joint Genome Institute"/>
            <person name="Ahrendt S."/>
            <person name="Looney B.P."/>
            <person name="Miyauchi S."/>
            <person name="Morin E."/>
            <person name="Drula E."/>
            <person name="Courty P.E."/>
            <person name="Chicoki N."/>
            <person name="Fauchery L."/>
            <person name="Kohler A."/>
            <person name="Kuo A."/>
            <person name="Labutti K."/>
            <person name="Pangilinan J."/>
            <person name="Lipzen A."/>
            <person name="Riley R."/>
            <person name="Andreopoulos W."/>
            <person name="He G."/>
            <person name="Johnson J."/>
            <person name="Barry K.W."/>
            <person name="Grigoriev I.V."/>
            <person name="Nagy L."/>
            <person name="Hibbett D."/>
            <person name="Henrissat B."/>
            <person name="Matheny P.B."/>
            <person name="Labbe J."/>
            <person name="Martin F."/>
        </authorList>
    </citation>
    <scope>NUCLEOTIDE SEQUENCE</scope>
    <source>
        <strain evidence="1">HHB10654</strain>
    </source>
</reference>
<accession>A0ACB8SV66</accession>
<name>A0ACB8SV66_9AGAM</name>
<dbReference type="Proteomes" id="UP000814140">
    <property type="component" value="Unassembled WGS sequence"/>
</dbReference>
<comment type="caution">
    <text evidence="1">The sequence shown here is derived from an EMBL/GenBank/DDBJ whole genome shotgun (WGS) entry which is preliminary data.</text>
</comment>
<reference evidence="1" key="2">
    <citation type="journal article" date="2022" name="New Phytol.">
        <title>Evolutionary transition to the ectomycorrhizal habit in the genomes of a hyperdiverse lineage of mushroom-forming fungi.</title>
        <authorList>
            <person name="Looney B."/>
            <person name="Miyauchi S."/>
            <person name="Morin E."/>
            <person name="Drula E."/>
            <person name="Courty P.E."/>
            <person name="Kohler A."/>
            <person name="Kuo A."/>
            <person name="LaButti K."/>
            <person name="Pangilinan J."/>
            <person name="Lipzen A."/>
            <person name="Riley R."/>
            <person name="Andreopoulos W."/>
            <person name="He G."/>
            <person name="Johnson J."/>
            <person name="Nolan M."/>
            <person name="Tritt A."/>
            <person name="Barry K.W."/>
            <person name="Grigoriev I.V."/>
            <person name="Nagy L.G."/>
            <person name="Hibbett D."/>
            <person name="Henrissat B."/>
            <person name="Matheny P.B."/>
            <person name="Labbe J."/>
            <person name="Martin F.M."/>
        </authorList>
    </citation>
    <scope>NUCLEOTIDE SEQUENCE</scope>
    <source>
        <strain evidence="1">HHB10654</strain>
    </source>
</reference>
<dbReference type="EMBL" id="MU277219">
    <property type="protein sequence ID" value="KAI0060350.1"/>
    <property type="molecule type" value="Genomic_DNA"/>
</dbReference>
<keyword evidence="2" id="KW-1185">Reference proteome</keyword>
<evidence type="ECO:0000313" key="1">
    <source>
        <dbReference type="EMBL" id="KAI0060350.1"/>
    </source>
</evidence>
<protein>
    <submittedName>
        <fullName evidence="1">Uncharacterized protein</fullName>
    </submittedName>
</protein>